<keyword evidence="1" id="KW-0479">Metal-binding</keyword>
<protein>
    <recommendedName>
        <fullName evidence="6">MYND-type domain-containing protein</fullName>
    </recommendedName>
</protein>
<evidence type="ECO:0000256" key="5">
    <source>
        <dbReference type="SAM" id="MobiDB-lite"/>
    </source>
</evidence>
<dbReference type="InterPro" id="IPR002893">
    <property type="entry name" value="Znf_MYND"/>
</dbReference>
<keyword evidence="3" id="KW-0862">Zinc</keyword>
<evidence type="ECO:0000256" key="4">
    <source>
        <dbReference type="PROSITE-ProRule" id="PRU00134"/>
    </source>
</evidence>
<dbReference type="PROSITE" id="PS01360">
    <property type="entry name" value="ZF_MYND_1"/>
    <property type="match status" value="1"/>
</dbReference>
<proteinExistence type="predicted"/>
<evidence type="ECO:0000256" key="2">
    <source>
        <dbReference type="ARBA" id="ARBA00022771"/>
    </source>
</evidence>
<organism evidence="7 8">
    <name type="scientific">Polyporus arcularius HHB13444</name>
    <dbReference type="NCBI Taxonomy" id="1314778"/>
    <lineage>
        <taxon>Eukaryota</taxon>
        <taxon>Fungi</taxon>
        <taxon>Dikarya</taxon>
        <taxon>Basidiomycota</taxon>
        <taxon>Agaricomycotina</taxon>
        <taxon>Agaricomycetes</taxon>
        <taxon>Polyporales</taxon>
        <taxon>Polyporaceae</taxon>
        <taxon>Polyporus</taxon>
    </lineage>
</organism>
<dbReference type="STRING" id="1314778.A0A5C3NT73"/>
<keyword evidence="8" id="KW-1185">Reference proteome</keyword>
<dbReference type="Pfam" id="PF01753">
    <property type="entry name" value="zf-MYND"/>
    <property type="match status" value="1"/>
</dbReference>
<sequence>MSSSGPSTSPASPRPFRVFSCPQLHEGVPVALGRNHASWFIVYATPHFSSGRRTGTCVNFIAPGDPRSVGAVSSDRKLLFTVGGRNGKTALDVLLCMRDEHDSCPISVVRTYPETEVSGILAEIEVQIPKKELVYACARCGRWETLHGPRFRRCGGCKSRYYCSPECQRQDWSPTYHRDECALLKAGNALQVEERRKLHDNGWWFDHGYYGDYSLLTDNGEYTYARALETLDYDFLAYGRRSPPRDVPPTASSPTPRRTSFADDDDVPAGFIPADGPLDRYLLRLHRFRDSPALAQLSYTNLRAIVPNNFPSHDVP</sequence>
<name>A0A5C3NT73_9APHY</name>
<feature type="region of interest" description="Disordered" evidence="5">
    <location>
        <begin position="242"/>
        <end position="266"/>
    </location>
</feature>
<gene>
    <name evidence="7" type="ORF">K466DRAFT_667892</name>
</gene>
<accession>A0A5C3NT73</accession>
<evidence type="ECO:0000259" key="6">
    <source>
        <dbReference type="PROSITE" id="PS50865"/>
    </source>
</evidence>
<evidence type="ECO:0000313" key="7">
    <source>
        <dbReference type="EMBL" id="TFK79969.1"/>
    </source>
</evidence>
<dbReference type="InParanoid" id="A0A5C3NT73"/>
<evidence type="ECO:0000313" key="8">
    <source>
        <dbReference type="Proteomes" id="UP000308197"/>
    </source>
</evidence>
<keyword evidence="2 4" id="KW-0863">Zinc-finger</keyword>
<evidence type="ECO:0000256" key="1">
    <source>
        <dbReference type="ARBA" id="ARBA00022723"/>
    </source>
</evidence>
<dbReference type="SUPFAM" id="SSF144232">
    <property type="entry name" value="HIT/MYND zinc finger-like"/>
    <property type="match status" value="1"/>
</dbReference>
<feature type="domain" description="MYND-type" evidence="6">
    <location>
        <begin position="137"/>
        <end position="181"/>
    </location>
</feature>
<dbReference type="AlphaFoldDB" id="A0A5C3NT73"/>
<reference evidence="7 8" key="1">
    <citation type="journal article" date="2019" name="Nat. Ecol. Evol.">
        <title>Megaphylogeny resolves global patterns of mushroom evolution.</title>
        <authorList>
            <person name="Varga T."/>
            <person name="Krizsan K."/>
            <person name="Foldi C."/>
            <person name="Dima B."/>
            <person name="Sanchez-Garcia M."/>
            <person name="Sanchez-Ramirez S."/>
            <person name="Szollosi G.J."/>
            <person name="Szarkandi J.G."/>
            <person name="Papp V."/>
            <person name="Albert L."/>
            <person name="Andreopoulos W."/>
            <person name="Angelini C."/>
            <person name="Antonin V."/>
            <person name="Barry K.W."/>
            <person name="Bougher N.L."/>
            <person name="Buchanan P."/>
            <person name="Buyck B."/>
            <person name="Bense V."/>
            <person name="Catcheside P."/>
            <person name="Chovatia M."/>
            <person name="Cooper J."/>
            <person name="Damon W."/>
            <person name="Desjardin D."/>
            <person name="Finy P."/>
            <person name="Geml J."/>
            <person name="Haridas S."/>
            <person name="Hughes K."/>
            <person name="Justo A."/>
            <person name="Karasinski D."/>
            <person name="Kautmanova I."/>
            <person name="Kiss B."/>
            <person name="Kocsube S."/>
            <person name="Kotiranta H."/>
            <person name="LaButti K.M."/>
            <person name="Lechner B.E."/>
            <person name="Liimatainen K."/>
            <person name="Lipzen A."/>
            <person name="Lukacs Z."/>
            <person name="Mihaltcheva S."/>
            <person name="Morgado L.N."/>
            <person name="Niskanen T."/>
            <person name="Noordeloos M.E."/>
            <person name="Ohm R.A."/>
            <person name="Ortiz-Santana B."/>
            <person name="Ovrebo C."/>
            <person name="Racz N."/>
            <person name="Riley R."/>
            <person name="Savchenko A."/>
            <person name="Shiryaev A."/>
            <person name="Soop K."/>
            <person name="Spirin V."/>
            <person name="Szebenyi C."/>
            <person name="Tomsovsky M."/>
            <person name="Tulloss R.E."/>
            <person name="Uehling J."/>
            <person name="Grigoriev I.V."/>
            <person name="Vagvolgyi C."/>
            <person name="Papp T."/>
            <person name="Martin F.M."/>
            <person name="Miettinen O."/>
            <person name="Hibbett D.S."/>
            <person name="Nagy L.G."/>
        </authorList>
    </citation>
    <scope>NUCLEOTIDE SEQUENCE [LARGE SCALE GENOMIC DNA]</scope>
    <source>
        <strain evidence="7 8">HHB13444</strain>
    </source>
</reference>
<dbReference type="EMBL" id="ML211880">
    <property type="protein sequence ID" value="TFK79969.1"/>
    <property type="molecule type" value="Genomic_DNA"/>
</dbReference>
<evidence type="ECO:0000256" key="3">
    <source>
        <dbReference type="ARBA" id="ARBA00022833"/>
    </source>
</evidence>
<dbReference type="Proteomes" id="UP000308197">
    <property type="component" value="Unassembled WGS sequence"/>
</dbReference>
<dbReference type="GO" id="GO:0008270">
    <property type="term" value="F:zinc ion binding"/>
    <property type="evidence" value="ECO:0007669"/>
    <property type="project" value="UniProtKB-KW"/>
</dbReference>
<feature type="non-terminal residue" evidence="7">
    <location>
        <position position="316"/>
    </location>
</feature>
<dbReference type="PROSITE" id="PS50865">
    <property type="entry name" value="ZF_MYND_2"/>
    <property type="match status" value="1"/>
</dbReference>
<dbReference type="Gene3D" id="6.10.140.2220">
    <property type="match status" value="1"/>
</dbReference>
<feature type="compositionally biased region" description="Low complexity" evidence="5">
    <location>
        <begin position="248"/>
        <end position="259"/>
    </location>
</feature>